<feature type="transmembrane region" description="Helical" evidence="12">
    <location>
        <begin position="111"/>
        <end position="132"/>
    </location>
</feature>
<dbReference type="InterPro" id="IPR017907">
    <property type="entry name" value="Znf_RING_CS"/>
</dbReference>
<dbReference type="Pfam" id="PF24471">
    <property type="entry name" value="KH_DEAH11"/>
    <property type="match status" value="1"/>
</dbReference>
<dbReference type="SUPFAM" id="SSF57850">
    <property type="entry name" value="RING/U-box"/>
    <property type="match status" value="2"/>
</dbReference>
<keyword evidence="4" id="KW-0808">Transferase</keyword>
<keyword evidence="12" id="KW-0812">Transmembrane</keyword>
<dbReference type="GO" id="GO:0008270">
    <property type="term" value="F:zinc ion binding"/>
    <property type="evidence" value="ECO:0007669"/>
    <property type="project" value="UniProtKB-KW"/>
</dbReference>
<evidence type="ECO:0000256" key="8">
    <source>
        <dbReference type="ARBA" id="ARBA00022786"/>
    </source>
</evidence>
<organism evidence="15 16">
    <name type="scientific">Macrostomum lignano</name>
    <dbReference type="NCBI Taxonomy" id="282301"/>
    <lineage>
        <taxon>Eukaryota</taxon>
        <taxon>Metazoa</taxon>
        <taxon>Spiralia</taxon>
        <taxon>Lophotrochozoa</taxon>
        <taxon>Platyhelminthes</taxon>
        <taxon>Rhabditophora</taxon>
        <taxon>Macrostomorpha</taxon>
        <taxon>Macrostomida</taxon>
        <taxon>Macrostomidae</taxon>
        <taxon>Macrostomum</taxon>
    </lineage>
</organism>
<dbReference type="Gene3D" id="1.20.120.1750">
    <property type="match status" value="1"/>
</dbReference>
<evidence type="ECO:0000256" key="9">
    <source>
        <dbReference type="ARBA" id="ARBA00022833"/>
    </source>
</evidence>
<keyword evidence="8" id="KW-0833">Ubl conjugation pathway</keyword>
<name>A0A1I8HP02_9PLAT</name>
<evidence type="ECO:0000256" key="10">
    <source>
        <dbReference type="ARBA" id="ARBA00044508"/>
    </source>
</evidence>
<dbReference type="InterPro" id="IPR044066">
    <property type="entry name" value="TRIAD_supradom"/>
</dbReference>
<keyword evidence="9" id="KW-0862">Zinc</keyword>
<dbReference type="InterPro" id="IPR031127">
    <property type="entry name" value="E3_UB_ligase_RBR"/>
</dbReference>
<evidence type="ECO:0000256" key="5">
    <source>
        <dbReference type="ARBA" id="ARBA00022723"/>
    </source>
</evidence>
<dbReference type="AlphaFoldDB" id="A0A1I8HP02"/>
<dbReference type="CDD" id="cd20354">
    <property type="entry name" value="Rcat_RBR_RNF14"/>
    <property type="match status" value="1"/>
</dbReference>
<dbReference type="PROSITE" id="PS50089">
    <property type="entry name" value="ZF_RING_2"/>
    <property type="match status" value="1"/>
</dbReference>
<comment type="pathway">
    <text evidence="2">Protein modification; protein ubiquitination.</text>
</comment>
<dbReference type="CDD" id="cd20335">
    <property type="entry name" value="BRcat_RBR"/>
    <property type="match status" value="1"/>
</dbReference>
<dbReference type="InterPro" id="IPR056245">
    <property type="entry name" value="KH_DEAH11/12"/>
</dbReference>
<evidence type="ECO:0000256" key="1">
    <source>
        <dbReference type="ARBA" id="ARBA00001798"/>
    </source>
</evidence>
<comment type="similarity">
    <text evidence="10">Belongs to the RBR family. RNF14 subfamily.</text>
</comment>
<evidence type="ECO:0000259" key="14">
    <source>
        <dbReference type="PROSITE" id="PS51873"/>
    </source>
</evidence>
<dbReference type="PROSITE" id="PS51873">
    <property type="entry name" value="TRIAD"/>
    <property type="match status" value="1"/>
</dbReference>
<evidence type="ECO:0000256" key="12">
    <source>
        <dbReference type="SAM" id="Phobius"/>
    </source>
</evidence>
<dbReference type="InterPro" id="IPR013083">
    <property type="entry name" value="Znf_RING/FYVE/PHD"/>
</dbReference>
<evidence type="ECO:0000256" key="7">
    <source>
        <dbReference type="ARBA" id="ARBA00022771"/>
    </source>
</evidence>
<evidence type="ECO:0000313" key="15">
    <source>
        <dbReference type="Proteomes" id="UP000095280"/>
    </source>
</evidence>
<sequence>MAHVIYRPVWPRVLIKRMRKSQSDSIALSDWTTEYLWRPELLGLSQGRSSLRGYAASQSACSTAASSNCASRNGRILSRVRVGLLLLMMLRMIITFFAVQEPVQVRNCTPVSSPTILITTTIIISIIGAGVAKQEDCTPLLLLLHFLLLLCFRLTIEVLEESGVQLIQLEVRGATSISSIKQGSSDITVEPVVFPRKFLRQSPHFPYYSISIPLLNAVATKYGHEFGEIQVNEKGKFLIAESPVVAQKLVEKLNASEVAYLAQIKPHSYSNSTDRQQTCDLNELKLRLTFPRRYPTGFANVSFDNPEDASSVLERVTSLSLNNSFWASKMALDKRDPEKLIIFDVPLWIDEDVIANELARSAVLLDSMNPRVTMRREHQDNALSKEAAGARVLEILRAVFSSEFVDDEENYQFGIRDPPNSGFFDWQVTICFRYDDDYIVFAREFKQLKGFALANLSNWSHGYPVRGRERKSIFLAKQNAYKASAFAGSKFELIFPPLIVSSEIFSASEPLLLEVKRDIEVRSSLFPTAIQNMLRVNPVRRECLSIYGTDSVKSRCQIIINNYLSEREALSLRELSLAGAHRPRSLIRRLLKTFGRDLSKLGDESVTAELDLGDSRTLTLFGVNADAVAAAAEAVERLAEEEAAAAAAAAALNATTVAVPGTVKLECPVCFAPAGTEAATTLALCGHVYCTDCLDLQLASTTDVPLLCAAEGCGRPFHVAQDILDRAPSPAEREQLMRRLLGPALKSHVNLPASCLQFCPAPDCPGLLRDFKEAAVRESRCKVCRGTFCLDCQYFSHVGLTCETAKEIRANPDYGLQVCSDWLQQLLLVACLAFEAFRVVHRICKQNTSSYYRFRKPDFPQTWLTADSRNRKQCPRCRVHIEKNAGCNHMTCTRCHCHFCWLCVRAFDSAEEVEKLGSSLEKSWRCPTLLCFETDFSVSDSEPAAMARLFRAALRKGQWNRTLGYTSLVGRPHPLLSSCLSACLLLAAIALAVLQPGAAPPGGLS</sequence>
<dbReference type="Pfam" id="PF01485">
    <property type="entry name" value="IBR"/>
    <property type="match status" value="1"/>
</dbReference>
<protein>
    <recommendedName>
        <fullName evidence="3">RBR-type E3 ubiquitin transferase</fullName>
        <ecNumber evidence="3">2.3.2.31</ecNumber>
    </recommendedName>
</protein>
<comment type="catalytic activity">
    <reaction evidence="1">
        <text>[E2 ubiquitin-conjugating enzyme]-S-ubiquitinyl-L-cysteine + [acceptor protein]-L-lysine = [E2 ubiquitin-conjugating enzyme]-L-cysteine + [acceptor protein]-N(6)-ubiquitinyl-L-lysine.</text>
        <dbReference type="EC" id="2.3.2.31"/>
    </reaction>
</comment>
<keyword evidence="15" id="KW-1185">Reference proteome</keyword>
<feature type="domain" description="RING-type" evidence="14">
    <location>
        <begin position="663"/>
        <end position="927"/>
    </location>
</feature>
<dbReference type="SMART" id="SM00647">
    <property type="entry name" value="IBR"/>
    <property type="match status" value="1"/>
</dbReference>
<dbReference type="Proteomes" id="UP000095280">
    <property type="component" value="Unplaced"/>
</dbReference>
<evidence type="ECO:0000256" key="4">
    <source>
        <dbReference type="ARBA" id="ARBA00022679"/>
    </source>
</evidence>
<dbReference type="PANTHER" id="PTHR11685">
    <property type="entry name" value="RBR FAMILY RING FINGER AND IBR DOMAIN-CONTAINING"/>
    <property type="match status" value="1"/>
</dbReference>
<keyword evidence="6" id="KW-0677">Repeat</keyword>
<evidence type="ECO:0000256" key="6">
    <source>
        <dbReference type="ARBA" id="ARBA00022737"/>
    </source>
</evidence>
<feature type="transmembrane region" description="Helical" evidence="12">
    <location>
        <begin position="82"/>
        <end position="99"/>
    </location>
</feature>
<dbReference type="WBParaSite" id="maker-uti_cns_0007279-snap-gene-0.4-mRNA-1">
    <property type="protein sequence ID" value="maker-uti_cns_0007279-snap-gene-0.4-mRNA-1"/>
    <property type="gene ID" value="maker-uti_cns_0007279-snap-gene-0.4"/>
</dbReference>
<dbReference type="Pfam" id="PF22191">
    <property type="entry name" value="IBR_1"/>
    <property type="match status" value="1"/>
</dbReference>
<evidence type="ECO:0000256" key="11">
    <source>
        <dbReference type="PROSITE-ProRule" id="PRU00175"/>
    </source>
</evidence>
<evidence type="ECO:0000256" key="2">
    <source>
        <dbReference type="ARBA" id="ARBA00004906"/>
    </source>
</evidence>
<feature type="transmembrane region" description="Helical" evidence="12">
    <location>
        <begin position="139"/>
        <end position="156"/>
    </location>
</feature>
<dbReference type="GO" id="GO:0061630">
    <property type="term" value="F:ubiquitin protein ligase activity"/>
    <property type="evidence" value="ECO:0007669"/>
    <property type="project" value="UniProtKB-EC"/>
</dbReference>
<evidence type="ECO:0000256" key="3">
    <source>
        <dbReference type="ARBA" id="ARBA00012251"/>
    </source>
</evidence>
<evidence type="ECO:0000313" key="16">
    <source>
        <dbReference type="WBParaSite" id="maker-uti_cns_0007279-snap-gene-0.4-mRNA-1"/>
    </source>
</evidence>
<keyword evidence="7 11" id="KW-0863">Zinc-finger</keyword>
<accession>A0A1I8HP02</accession>
<keyword evidence="5" id="KW-0479">Metal-binding</keyword>
<dbReference type="GO" id="GO:0016567">
    <property type="term" value="P:protein ubiquitination"/>
    <property type="evidence" value="ECO:0007669"/>
    <property type="project" value="InterPro"/>
</dbReference>
<evidence type="ECO:0000259" key="13">
    <source>
        <dbReference type="PROSITE" id="PS50089"/>
    </source>
</evidence>
<proteinExistence type="inferred from homology"/>
<keyword evidence="12" id="KW-0472">Membrane</keyword>
<dbReference type="PROSITE" id="PS00518">
    <property type="entry name" value="ZF_RING_1"/>
    <property type="match status" value="1"/>
</dbReference>
<dbReference type="InterPro" id="IPR002867">
    <property type="entry name" value="IBR_dom"/>
</dbReference>
<dbReference type="InterPro" id="IPR047548">
    <property type="entry name" value="Rcat_RBR_RNF14"/>
</dbReference>
<feature type="domain" description="RING-type" evidence="13">
    <location>
        <begin position="667"/>
        <end position="708"/>
    </location>
</feature>
<reference evidence="16" key="1">
    <citation type="submission" date="2016-11" db="UniProtKB">
        <authorList>
            <consortium name="WormBaseParasite"/>
        </authorList>
    </citation>
    <scope>IDENTIFICATION</scope>
</reference>
<dbReference type="SMART" id="SM00184">
    <property type="entry name" value="RING"/>
    <property type="match status" value="2"/>
</dbReference>
<dbReference type="Gene3D" id="3.30.40.10">
    <property type="entry name" value="Zinc/RING finger domain, C3HC4 (zinc finger)"/>
    <property type="match status" value="1"/>
</dbReference>
<dbReference type="EC" id="2.3.2.31" evidence="3"/>
<keyword evidence="12" id="KW-1133">Transmembrane helix</keyword>
<dbReference type="InterPro" id="IPR001841">
    <property type="entry name" value="Znf_RING"/>
</dbReference>